<sequence>MDTLTPQLLLEVGFVPAVLIVGGWLYAGVLALLCVYYALHCLVRWITR</sequence>
<protein>
    <submittedName>
        <fullName evidence="2">Uncharacterized protein</fullName>
    </submittedName>
</protein>
<evidence type="ECO:0000313" key="3">
    <source>
        <dbReference type="Proteomes" id="UP000198847"/>
    </source>
</evidence>
<organism evidence="2 3">
    <name type="scientific">Propionispora vibrioides</name>
    <dbReference type="NCBI Taxonomy" id="112903"/>
    <lineage>
        <taxon>Bacteria</taxon>
        <taxon>Bacillati</taxon>
        <taxon>Bacillota</taxon>
        <taxon>Negativicutes</taxon>
        <taxon>Selenomonadales</taxon>
        <taxon>Sporomusaceae</taxon>
        <taxon>Propionispora</taxon>
    </lineage>
</organism>
<reference evidence="2 3" key="1">
    <citation type="submission" date="2016-10" db="EMBL/GenBank/DDBJ databases">
        <authorList>
            <person name="de Groot N.N."/>
        </authorList>
    </citation>
    <scope>NUCLEOTIDE SEQUENCE [LARGE SCALE GENOMIC DNA]</scope>
    <source>
        <strain evidence="2 3">DSM 13305</strain>
    </source>
</reference>
<evidence type="ECO:0000313" key="2">
    <source>
        <dbReference type="EMBL" id="SEP43996.1"/>
    </source>
</evidence>
<evidence type="ECO:0000256" key="1">
    <source>
        <dbReference type="SAM" id="Phobius"/>
    </source>
</evidence>
<keyword evidence="1" id="KW-0812">Transmembrane</keyword>
<dbReference type="AlphaFoldDB" id="A0A1H8XVZ9"/>
<accession>A0A1H8XVZ9</accession>
<keyword evidence="1" id="KW-1133">Transmembrane helix</keyword>
<feature type="transmembrane region" description="Helical" evidence="1">
    <location>
        <begin position="12"/>
        <end position="39"/>
    </location>
</feature>
<proteinExistence type="predicted"/>
<name>A0A1H8XVZ9_9FIRM</name>
<dbReference type="STRING" id="112903.SAMN04490178_13130"/>
<gene>
    <name evidence="2" type="ORF">SAMN04490178_13130</name>
</gene>
<keyword evidence="1" id="KW-0472">Membrane</keyword>
<dbReference type="Proteomes" id="UP000198847">
    <property type="component" value="Unassembled WGS sequence"/>
</dbReference>
<keyword evidence="3" id="KW-1185">Reference proteome</keyword>
<dbReference type="EMBL" id="FODY01000031">
    <property type="protein sequence ID" value="SEP43996.1"/>
    <property type="molecule type" value="Genomic_DNA"/>
</dbReference>
<dbReference type="RefSeq" id="WP_177173675.1">
    <property type="nucleotide sequence ID" value="NZ_FODY01000031.1"/>
</dbReference>